<protein>
    <submittedName>
        <fullName evidence="3">Putative MCE family protein</fullName>
    </submittedName>
</protein>
<feature type="region of interest" description="Disordered" evidence="1">
    <location>
        <begin position="368"/>
        <end position="427"/>
    </location>
</feature>
<dbReference type="AlphaFoldDB" id="A0A7I7X3P6"/>
<feature type="transmembrane region" description="Helical" evidence="2">
    <location>
        <begin position="23"/>
        <end position="46"/>
    </location>
</feature>
<evidence type="ECO:0000256" key="2">
    <source>
        <dbReference type="SAM" id="Phobius"/>
    </source>
</evidence>
<name>A0A7I7X3P6_9MYCO</name>
<keyword evidence="2" id="KW-0812">Transmembrane</keyword>
<sequence length="427" mass="45743">MKPVELIAALVLRAVRTGMARRLLISGIAQVGLVVVGVAYLLFGALRDNPFADQMTVTVDLDESGGLLANQDVTLRGVPIGRVASVDFTDDGVRAVARIDAHARIPREGMVARVSGLSPAGEQYLNLEPAASTGPLLTDGTVIGRSDTSTPIPIWRLLENVDGLLAQTDPVQLNAVLGELGVSEQGPQKLRELLSGGQLLISTLDGVLPQTMTLLRSSRPAFRIFDEGSDGIRSIAANLGSTLAGVSAKDAGMRRLLEDTPNALATIDRVIADNSETMVQLLGNLTTVAQLSYVRVPALQQLFRDDRPPLLDGVASLMHGGGIWAIADIYPRYICDYPHPRDVPFIPNYPEPYLHTYCLNDDPGLLIRGARNAPRPPGDDTAGPPPGWDPLRRTDPTPVGPHTIPLPYGGPVMPPESEPHRQGIPWN</sequence>
<dbReference type="InterPro" id="IPR024516">
    <property type="entry name" value="Mce_C"/>
</dbReference>
<keyword evidence="2" id="KW-1133">Transmembrane helix</keyword>
<organism evidence="3 4">
    <name type="scientific">Mycolicibacter hiberniae</name>
    <dbReference type="NCBI Taxonomy" id="29314"/>
    <lineage>
        <taxon>Bacteria</taxon>
        <taxon>Bacillati</taxon>
        <taxon>Actinomycetota</taxon>
        <taxon>Actinomycetes</taxon>
        <taxon>Mycobacteriales</taxon>
        <taxon>Mycobacteriaceae</taxon>
        <taxon>Mycolicibacter</taxon>
    </lineage>
</organism>
<dbReference type="KEGG" id="mhib:MHIB_27240"/>
<accession>A0A7I7X3P6</accession>
<evidence type="ECO:0000313" key="3">
    <source>
        <dbReference type="EMBL" id="BBZ24306.1"/>
    </source>
</evidence>
<proteinExistence type="predicted"/>
<keyword evidence="4" id="KW-1185">Reference proteome</keyword>
<dbReference type="OrthoDB" id="3606263at2"/>
<dbReference type="PANTHER" id="PTHR33371">
    <property type="entry name" value="INTERMEMBRANE PHOSPHOLIPID TRANSPORT SYSTEM BINDING PROTEIN MLAD-RELATED"/>
    <property type="match status" value="1"/>
</dbReference>
<evidence type="ECO:0000256" key="1">
    <source>
        <dbReference type="SAM" id="MobiDB-lite"/>
    </source>
</evidence>
<reference evidence="3 4" key="1">
    <citation type="journal article" date="2019" name="Emerg. Microbes Infect.">
        <title>Comprehensive subspecies identification of 175 nontuberculous mycobacteria species based on 7547 genomic profiles.</title>
        <authorList>
            <person name="Matsumoto Y."/>
            <person name="Kinjo T."/>
            <person name="Motooka D."/>
            <person name="Nabeya D."/>
            <person name="Jung N."/>
            <person name="Uechi K."/>
            <person name="Horii T."/>
            <person name="Iida T."/>
            <person name="Fujita J."/>
            <person name="Nakamura S."/>
        </authorList>
    </citation>
    <scope>NUCLEOTIDE SEQUENCE [LARGE SCALE GENOMIC DNA]</scope>
    <source>
        <strain evidence="3 4">JCM 13571</strain>
    </source>
</reference>
<dbReference type="InterPro" id="IPR052336">
    <property type="entry name" value="MlaD_Phospholipid_Transporter"/>
</dbReference>
<dbReference type="Pfam" id="PF02470">
    <property type="entry name" value="MlaD"/>
    <property type="match status" value="1"/>
</dbReference>
<dbReference type="InterPro" id="IPR003399">
    <property type="entry name" value="Mce/MlaD"/>
</dbReference>
<dbReference type="RefSeq" id="WP_085135245.1">
    <property type="nucleotide sequence ID" value="NZ_AP022609.1"/>
</dbReference>
<dbReference type="Pfam" id="PF11887">
    <property type="entry name" value="Mce4_CUP1"/>
    <property type="match status" value="1"/>
</dbReference>
<evidence type="ECO:0000313" key="4">
    <source>
        <dbReference type="Proteomes" id="UP000467260"/>
    </source>
</evidence>
<dbReference type="EMBL" id="AP022609">
    <property type="protein sequence ID" value="BBZ24306.1"/>
    <property type="molecule type" value="Genomic_DNA"/>
</dbReference>
<keyword evidence="2" id="KW-0472">Membrane</keyword>
<dbReference type="Proteomes" id="UP000467260">
    <property type="component" value="Chromosome"/>
</dbReference>
<dbReference type="PANTHER" id="PTHR33371:SF16">
    <property type="entry name" value="MCE-FAMILY PROTEIN MCE3F"/>
    <property type="match status" value="1"/>
</dbReference>
<dbReference type="GO" id="GO:0005576">
    <property type="term" value="C:extracellular region"/>
    <property type="evidence" value="ECO:0007669"/>
    <property type="project" value="TreeGrafter"/>
</dbReference>
<gene>
    <name evidence="3" type="ORF">MHIB_27240</name>
</gene>